<evidence type="ECO:0000256" key="2">
    <source>
        <dbReference type="ARBA" id="ARBA00006944"/>
    </source>
</evidence>
<comment type="subcellular location">
    <subcellularLocation>
        <location evidence="1">Nucleus</location>
    </subcellularLocation>
</comment>
<evidence type="ECO:0000313" key="8">
    <source>
        <dbReference type="Ensembl" id="ENSACDP00005009027.1"/>
    </source>
</evidence>
<evidence type="ECO:0000256" key="1">
    <source>
        <dbReference type="ARBA" id="ARBA00004123"/>
    </source>
</evidence>
<dbReference type="GO" id="GO:0000122">
    <property type="term" value="P:negative regulation of transcription by RNA polymerase II"/>
    <property type="evidence" value="ECO:0007669"/>
    <property type="project" value="TreeGrafter"/>
</dbReference>
<keyword evidence="3" id="KW-0217">Developmental protein</keyword>
<protein>
    <recommendedName>
        <fullName evidence="7">Protein ripply3</fullName>
    </recommendedName>
</protein>
<dbReference type="GO" id="GO:0005634">
    <property type="term" value="C:nucleus"/>
    <property type="evidence" value="ECO:0007669"/>
    <property type="project" value="UniProtKB-SubCell"/>
</dbReference>
<evidence type="ECO:0000256" key="5">
    <source>
        <dbReference type="ARBA" id="ARBA00023163"/>
    </source>
</evidence>
<reference evidence="8" key="1">
    <citation type="submission" date="2025-08" db="UniProtKB">
        <authorList>
            <consortium name="Ensembl"/>
        </authorList>
    </citation>
    <scope>IDENTIFICATION</scope>
</reference>
<dbReference type="InterPro" id="IPR028127">
    <property type="entry name" value="Ripply_fam"/>
</dbReference>
<dbReference type="Ensembl" id="ENSACDT00005010810.1">
    <property type="protein sequence ID" value="ENSACDP00005009027.1"/>
    <property type="gene ID" value="ENSACDG00005006567.1"/>
</dbReference>
<evidence type="ECO:0000256" key="4">
    <source>
        <dbReference type="ARBA" id="ARBA00023015"/>
    </source>
</evidence>
<dbReference type="AlphaFoldDB" id="A0A8B9IHL8"/>
<keyword evidence="6" id="KW-0539">Nucleus</keyword>
<keyword evidence="5" id="KW-0804">Transcription</keyword>
<evidence type="ECO:0000256" key="7">
    <source>
        <dbReference type="ARBA" id="ARBA00040827"/>
    </source>
</evidence>
<keyword evidence="9" id="KW-1185">Reference proteome</keyword>
<proteinExistence type="inferred from homology"/>
<dbReference type="GO" id="GO:0009880">
    <property type="term" value="P:embryonic pattern specification"/>
    <property type="evidence" value="ECO:0007669"/>
    <property type="project" value="TreeGrafter"/>
</dbReference>
<reference evidence="8" key="2">
    <citation type="submission" date="2025-09" db="UniProtKB">
        <authorList>
            <consortium name="Ensembl"/>
        </authorList>
    </citation>
    <scope>IDENTIFICATION</scope>
</reference>
<comment type="similarity">
    <text evidence="2">Belongs to the ripply family.</text>
</comment>
<evidence type="ECO:0000256" key="3">
    <source>
        <dbReference type="ARBA" id="ARBA00022473"/>
    </source>
</evidence>
<accession>A0A8B9IHL8</accession>
<dbReference type="Pfam" id="PF14998">
    <property type="entry name" value="Ripply"/>
    <property type="match status" value="1"/>
</dbReference>
<dbReference type="Proteomes" id="UP000694521">
    <property type="component" value="Unplaced"/>
</dbReference>
<evidence type="ECO:0000313" key="9">
    <source>
        <dbReference type="Proteomes" id="UP000694521"/>
    </source>
</evidence>
<name>A0A8B9IHL8_ANSCY</name>
<dbReference type="PANTHER" id="PTHR16770">
    <property type="entry name" value="PROTEIN RIPPLY-LIKE"/>
    <property type="match status" value="1"/>
</dbReference>
<sequence>MLTARDGEMTENQQMSELDGQLMNFRSKGALGFQHPVRLYLPKSKSQKFLNNIGEKVLASFPVQATIHFYNDDTDSEEDEEETSSA</sequence>
<evidence type="ECO:0000256" key="6">
    <source>
        <dbReference type="ARBA" id="ARBA00023242"/>
    </source>
</evidence>
<dbReference type="PANTHER" id="PTHR16770:SF4">
    <property type="entry name" value="PROTEIN RIPPLY3"/>
    <property type="match status" value="1"/>
</dbReference>
<keyword evidence="4" id="KW-0805">Transcription regulation</keyword>
<organism evidence="8 9">
    <name type="scientific">Anser cygnoides</name>
    <name type="common">Swan goose</name>
    <dbReference type="NCBI Taxonomy" id="8845"/>
    <lineage>
        <taxon>Eukaryota</taxon>
        <taxon>Metazoa</taxon>
        <taxon>Chordata</taxon>
        <taxon>Craniata</taxon>
        <taxon>Vertebrata</taxon>
        <taxon>Euteleostomi</taxon>
        <taxon>Archelosauria</taxon>
        <taxon>Archosauria</taxon>
        <taxon>Dinosauria</taxon>
        <taxon>Saurischia</taxon>
        <taxon>Theropoda</taxon>
        <taxon>Coelurosauria</taxon>
        <taxon>Aves</taxon>
        <taxon>Neognathae</taxon>
        <taxon>Galloanserae</taxon>
        <taxon>Anseriformes</taxon>
        <taxon>Anatidae</taxon>
        <taxon>Anserinae</taxon>
        <taxon>Anser</taxon>
    </lineage>
</organism>